<comment type="pathway">
    <text evidence="3">Sphingolipid metabolism.</text>
</comment>
<reference evidence="22 23" key="1">
    <citation type="journal article" date="2020" name="ISME J.">
        <title>Uncovering the hidden diversity of litter-decomposition mechanisms in mushroom-forming fungi.</title>
        <authorList>
            <person name="Floudas D."/>
            <person name="Bentzer J."/>
            <person name="Ahren D."/>
            <person name="Johansson T."/>
            <person name="Persson P."/>
            <person name="Tunlid A."/>
        </authorList>
    </citation>
    <scope>NUCLEOTIDE SEQUENCE [LARGE SCALE GENOMIC DNA]</scope>
    <source>
        <strain evidence="22 23">CBS 406.79</strain>
    </source>
</reference>
<comment type="similarity">
    <text evidence="4">Belongs to the fatty acid desaturase type 1 family.</text>
</comment>
<dbReference type="Pfam" id="PF13181">
    <property type="entry name" value="TPR_8"/>
    <property type="match status" value="1"/>
</dbReference>
<dbReference type="SMART" id="SM00028">
    <property type="entry name" value="TPR"/>
    <property type="match status" value="5"/>
</dbReference>
<evidence type="ECO:0000256" key="11">
    <source>
        <dbReference type="ARBA" id="ARBA00022776"/>
    </source>
</evidence>
<proteinExistence type="inferred from homology"/>
<dbReference type="Proteomes" id="UP000518752">
    <property type="component" value="Unassembled WGS sequence"/>
</dbReference>
<evidence type="ECO:0000256" key="10">
    <source>
        <dbReference type="ARBA" id="ARBA00022723"/>
    </source>
</evidence>
<dbReference type="InterPro" id="IPR007192">
    <property type="entry name" value="APC8"/>
</dbReference>
<keyword evidence="12" id="KW-0746">Sphingolipid metabolism</keyword>
<keyword evidence="8" id="KW-0132">Cell division</keyword>
<dbReference type="UniPathway" id="UPA00222"/>
<evidence type="ECO:0000256" key="15">
    <source>
        <dbReference type="ARBA" id="ARBA00023004"/>
    </source>
</evidence>
<dbReference type="SUPFAM" id="SSF55856">
    <property type="entry name" value="Cytochrome b5-like heme/steroid binding domain"/>
    <property type="match status" value="1"/>
</dbReference>
<evidence type="ECO:0000256" key="4">
    <source>
        <dbReference type="ARBA" id="ARBA00009295"/>
    </source>
</evidence>
<keyword evidence="7" id="KW-0349">Heme</keyword>
<name>A0A8H5MBV5_9AGAR</name>
<organism evidence="22 23">
    <name type="scientific">Collybiopsis confluens</name>
    <dbReference type="NCBI Taxonomy" id="2823264"/>
    <lineage>
        <taxon>Eukaryota</taxon>
        <taxon>Fungi</taxon>
        <taxon>Dikarya</taxon>
        <taxon>Basidiomycota</taxon>
        <taxon>Agaricomycotina</taxon>
        <taxon>Agaricomycetes</taxon>
        <taxon>Agaricomycetidae</taxon>
        <taxon>Agaricales</taxon>
        <taxon>Marasmiineae</taxon>
        <taxon>Omphalotaceae</taxon>
        <taxon>Collybiopsis</taxon>
    </lineage>
</organism>
<dbReference type="InterPro" id="IPR036400">
    <property type="entry name" value="Cyt_B5-like_heme/steroid_sf"/>
</dbReference>
<feature type="transmembrane region" description="Helical" evidence="20">
    <location>
        <begin position="976"/>
        <end position="999"/>
    </location>
</feature>
<dbReference type="PANTHER" id="PTHR19353">
    <property type="entry name" value="FATTY ACID DESATURASE 2"/>
    <property type="match status" value="1"/>
</dbReference>
<evidence type="ECO:0000256" key="17">
    <source>
        <dbReference type="ARBA" id="ARBA00023136"/>
    </source>
</evidence>
<evidence type="ECO:0000256" key="19">
    <source>
        <dbReference type="PROSITE-ProRule" id="PRU00339"/>
    </source>
</evidence>
<keyword evidence="16" id="KW-0443">Lipid metabolism</keyword>
<comment type="caution">
    <text evidence="22">The sequence shown here is derived from an EMBL/GenBank/DDBJ whole genome shotgun (WGS) entry which is preliminary data.</text>
</comment>
<dbReference type="GO" id="GO:0051301">
    <property type="term" value="P:cell division"/>
    <property type="evidence" value="ECO:0007669"/>
    <property type="project" value="UniProtKB-KW"/>
</dbReference>
<dbReference type="SUPFAM" id="SSF48452">
    <property type="entry name" value="TPR-like"/>
    <property type="match status" value="2"/>
</dbReference>
<dbReference type="InterPro" id="IPR005804">
    <property type="entry name" value="FA_desaturase_dom"/>
</dbReference>
<dbReference type="InterPro" id="IPR012171">
    <property type="entry name" value="Fatty_acid_desaturase"/>
</dbReference>
<evidence type="ECO:0000256" key="14">
    <source>
        <dbReference type="ARBA" id="ARBA00023002"/>
    </source>
</evidence>
<gene>
    <name evidence="22" type="ORF">D9757_005611</name>
</gene>
<feature type="repeat" description="TPR" evidence="19">
    <location>
        <begin position="418"/>
        <end position="451"/>
    </location>
</feature>
<keyword evidence="19" id="KW-0802">TPR repeat</keyword>
<dbReference type="GO" id="GO:0016717">
    <property type="term" value="F:oxidoreductase activity, acting on paired donors, with oxidation of a pair of donors resulting in the reduction of molecular oxygen to two molecules of water"/>
    <property type="evidence" value="ECO:0007669"/>
    <property type="project" value="TreeGrafter"/>
</dbReference>
<evidence type="ECO:0000256" key="13">
    <source>
        <dbReference type="ARBA" id="ARBA00022989"/>
    </source>
</evidence>
<feature type="transmembrane region" description="Helical" evidence="20">
    <location>
        <begin position="935"/>
        <end position="955"/>
    </location>
</feature>
<keyword evidence="9 20" id="KW-0812">Transmembrane</keyword>
<keyword evidence="14" id="KW-0560">Oxidoreductase</keyword>
<dbReference type="PROSITE" id="PS50005">
    <property type="entry name" value="TPR"/>
    <property type="match status" value="4"/>
</dbReference>
<dbReference type="Gene3D" id="1.25.40.10">
    <property type="entry name" value="Tetratricopeptide repeat domain"/>
    <property type="match status" value="2"/>
</dbReference>
<evidence type="ECO:0000256" key="5">
    <source>
        <dbReference type="ARBA" id="ARBA00012019"/>
    </source>
</evidence>
<sequence length="1169" mass="133751">MLLISQVDAKTISEIRLCLADASDRGLVMASKWLSELLLAIPASKRSTIKINDPHSSMLLPEHFDEPPKWQINLDVEAEDHDADVINVARKCMEVRQYHRAGHFLRNCASAKARFIAVYCQFITSEKKALHEWHKTDNTRYQPPLPVNITIHDLLESVQQSNDPWLQFLEALFLQRLSRIPEALDILYRSISACPWNWSSWTLLGQCLDSSEALTDALTNIDLPLDHPLPQMFQIKIMNELHTATNVELQLCERLLTPKFFPHSLWLMGQRGRALYDTLDYAGAQDQFEDMFKLDPNRIEDLDVYSNVLHLREKRAQLTSLAQCFVVGNKNRPEVCCIVGNHYSLRGERDKAVKYFRRATHLDRSCLTAWILMGFEYHEMANYTAAVESFRKALGEKTYLFRKISASHRYKDVNKKDSRPWVGLGAAYDGMMMPHYAIFYYQQAVKLRPNEPSIWEGLGACYEQISKFEDSMTSYQRAVECLNASFPLKRRVEVRAKITRLARNVDQIEESIEQDRKIINLCDSELFHVNLRLAAASRDNLVEQYLTSVYNLAEYHELTDQNLKLAYDYYQWLMLLGNSNAPRLKKSVLDEIKSRALLKGCFLTDADSPQCGYTLDHKEGRCLLLEYLTQLGERMAQFTRQELCTRILDGQHIVIYNGNVLRIPVSWLDAHPGGSLAILHFVGRDATSEIDAFHNDQTLQLVKKYSIGVLAQPGPWEPLLPPIASGWTRNEGKWASEANTWNDSNQVLLVAKDSEALQTSAPSIPILTPPSSKLSLQTQEQHAAAYKLLHKRITDAGLYRTPFLTGYGPEFLRYISLGCISLYAFRHNWLLTSAFALGLLWHQLMFFVHDLGHMGVSGNWNLDRLISIFIADFIGGLSVGWWVENHNVHHLVTNHPSHDPDIEYLPFFAISPKFFSSLYSSYYKRVFEFDLPSKVIISVQHKLFYLVMAFARFNLYRLSYGSMISRMFQKRRARGGRWAVSLEFVGVACFWYWFGWIVLRGCGSWQMALAYLLVSHVATSPIHVQIVLSHFGMSTDDLGPTESFPHRQLRTTMDIICPEQWEFLHGGLHLQVTHHLFPRLPRHNLRKASTMVKQFAKEEGLTYAEFGFVSANQEVMGVLREVAGLVSSLSQQVKIVAQVASSEAKEAVGKKIAKQELAFALNGKTSQVY</sequence>
<evidence type="ECO:0000313" key="22">
    <source>
        <dbReference type="EMBL" id="KAF5388775.1"/>
    </source>
</evidence>
<evidence type="ECO:0000256" key="18">
    <source>
        <dbReference type="ARBA" id="ARBA00023306"/>
    </source>
</evidence>
<keyword evidence="15" id="KW-0408">Iron</keyword>
<evidence type="ECO:0000256" key="1">
    <source>
        <dbReference type="ARBA" id="ARBA00004141"/>
    </source>
</evidence>
<evidence type="ECO:0000256" key="16">
    <source>
        <dbReference type="ARBA" id="ARBA00023098"/>
    </source>
</evidence>
<keyword evidence="17 20" id="KW-0472">Membrane</keyword>
<dbReference type="Pfam" id="PF04049">
    <property type="entry name" value="ANAPC8"/>
    <property type="match status" value="1"/>
</dbReference>
<dbReference type="Pfam" id="PF00487">
    <property type="entry name" value="FA_desaturase"/>
    <property type="match status" value="1"/>
</dbReference>
<dbReference type="Pfam" id="PF00173">
    <property type="entry name" value="Cyt-b5"/>
    <property type="match status" value="1"/>
</dbReference>
<protein>
    <recommendedName>
        <fullName evidence="6">Delta 8-(E)-sphingolipid desaturase</fullName>
        <ecNumber evidence="5">1.14.19.18</ecNumber>
    </recommendedName>
</protein>
<evidence type="ECO:0000259" key="21">
    <source>
        <dbReference type="PROSITE" id="PS50255"/>
    </source>
</evidence>
<keyword evidence="18" id="KW-0131">Cell cycle</keyword>
<keyword evidence="23" id="KW-1185">Reference proteome</keyword>
<evidence type="ECO:0000256" key="2">
    <source>
        <dbReference type="ARBA" id="ARBA00004760"/>
    </source>
</evidence>
<dbReference type="InterPro" id="IPR019734">
    <property type="entry name" value="TPR_rpt"/>
</dbReference>
<feature type="repeat" description="TPR" evidence="19">
    <location>
        <begin position="367"/>
        <end position="400"/>
    </location>
</feature>
<evidence type="ECO:0000256" key="20">
    <source>
        <dbReference type="SAM" id="Phobius"/>
    </source>
</evidence>
<comment type="subcellular location">
    <subcellularLocation>
        <location evidence="1">Membrane</location>
        <topology evidence="1">Multi-pass membrane protein</topology>
    </subcellularLocation>
</comment>
<keyword evidence="13 20" id="KW-1133">Transmembrane helix</keyword>
<dbReference type="OrthoDB" id="260091at2759"/>
<keyword evidence="11" id="KW-0498">Mitosis</keyword>
<comment type="pathway">
    <text evidence="2">Lipid metabolism; sphingolipid metabolism.</text>
</comment>
<feature type="domain" description="Cytochrome b5 heme-binding" evidence="21">
    <location>
        <begin position="635"/>
        <end position="711"/>
    </location>
</feature>
<dbReference type="GO" id="GO:0005680">
    <property type="term" value="C:anaphase-promoting complex"/>
    <property type="evidence" value="ECO:0007669"/>
    <property type="project" value="InterPro"/>
</dbReference>
<evidence type="ECO:0000256" key="12">
    <source>
        <dbReference type="ARBA" id="ARBA00022919"/>
    </source>
</evidence>
<dbReference type="GO" id="GO:0006665">
    <property type="term" value="P:sphingolipid metabolic process"/>
    <property type="evidence" value="ECO:0007669"/>
    <property type="project" value="UniProtKB-UniPathway"/>
</dbReference>
<evidence type="ECO:0000256" key="6">
    <source>
        <dbReference type="ARBA" id="ARBA00016939"/>
    </source>
</evidence>
<feature type="repeat" description="TPR" evidence="19">
    <location>
        <begin position="333"/>
        <end position="366"/>
    </location>
</feature>
<evidence type="ECO:0000256" key="7">
    <source>
        <dbReference type="ARBA" id="ARBA00022617"/>
    </source>
</evidence>
<dbReference type="AlphaFoldDB" id="A0A8H5MBV5"/>
<dbReference type="EC" id="1.14.19.18" evidence="5"/>
<evidence type="ECO:0000313" key="23">
    <source>
        <dbReference type="Proteomes" id="UP000518752"/>
    </source>
</evidence>
<dbReference type="GO" id="GO:0046872">
    <property type="term" value="F:metal ion binding"/>
    <property type="evidence" value="ECO:0007669"/>
    <property type="project" value="UniProtKB-KW"/>
</dbReference>
<dbReference type="PANTHER" id="PTHR19353:SF30">
    <property type="entry name" value="DELTA 8-(E)-SPHINGOLIPID DESATURASE"/>
    <property type="match status" value="1"/>
</dbReference>
<dbReference type="EMBL" id="JAACJN010000026">
    <property type="protein sequence ID" value="KAF5388775.1"/>
    <property type="molecule type" value="Genomic_DNA"/>
</dbReference>
<dbReference type="CDD" id="cd03506">
    <property type="entry name" value="Delta6-FADS-like"/>
    <property type="match status" value="1"/>
</dbReference>
<feature type="repeat" description="TPR" evidence="19">
    <location>
        <begin position="452"/>
        <end position="485"/>
    </location>
</feature>
<dbReference type="Gene3D" id="3.10.120.10">
    <property type="entry name" value="Cytochrome b5-like heme/steroid binding domain"/>
    <property type="match status" value="1"/>
</dbReference>
<accession>A0A8H5MBV5</accession>
<keyword evidence="10" id="KW-0479">Metal-binding</keyword>
<evidence type="ECO:0000256" key="3">
    <source>
        <dbReference type="ARBA" id="ARBA00004991"/>
    </source>
</evidence>
<dbReference type="GO" id="GO:0016020">
    <property type="term" value="C:membrane"/>
    <property type="evidence" value="ECO:0007669"/>
    <property type="project" value="UniProtKB-SubCell"/>
</dbReference>
<dbReference type="PROSITE" id="PS50255">
    <property type="entry name" value="CYTOCHROME_B5_2"/>
    <property type="match status" value="1"/>
</dbReference>
<dbReference type="InterPro" id="IPR011990">
    <property type="entry name" value="TPR-like_helical_dom_sf"/>
</dbReference>
<evidence type="ECO:0000256" key="8">
    <source>
        <dbReference type="ARBA" id="ARBA00022618"/>
    </source>
</evidence>
<dbReference type="SMART" id="SM01117">
    <property type="entry name" value="Cyt-b5"/>
    <property type="match status" value="1"/>
</dbReference>
<evidence type="ECO:0000256" key="9">
    <source>
        <dbReference type="ARBA" id="ARBA00022692"/>
    </source>
</evidence>
<dbReference type="InterPro" id="IPR001199">
    <property type="entry name" value="Cyt_B5-like_heme/steroid-bd"/>
</dbReference>